<dbReference type="STRING" id="1470563.SAMN05444000_107171"/>
<name>A0A1M6IMJ4_9RHOB</name>
<feature type="domain" description="MaoC-like" evidence="1">
    <location>
        <begin position="18"/>
        <end position="110"/>
    </location>
</feature>
<evidence type="ECO:0000313" key="3">
    <source>
        <dbReference type="Proteomes" id="UP000183982"/>
    </source>
</evidence>
<dbReference type="EMBL" id="FQZQ01000007">
    <property type="protein sequence ID" value="SHJ35654.1"/>
    <property type="molecule type" value="Genomic_DNA"/>
</dbReference>
<dbReference type="SUPFAM" id="SSF54637">
    <property type="entry name" value="Thioesterase/thiol ester dehydrase-isomerase"/>
    <property type="match status" value="1"/>
</dbReference>
<evidence type="ECO:0000313" key="2">
    <source>
        <dbReference type="EMBL" id="SHJ35654.1"/>
    </source>
</evidence>
<evidence type="ECO:0000259" key="1">
    <source>
        <dbReference type="Pfam" id="PF01575"/>
    </source>
</evidence>
<dbReference type="InterPro" id="IPR002539">
    <property type="entry name" value="MaoC-like_dom"/>
</dbReference>
<dbReference type="PANTHER" id="PTHR43664">
    <property type="entry name" value="MONOAMINE OXIDASE-RELATED"/>
    <property type="match status" value="1"/>
</dbReference>
<dbReference type="CDD" id="cd03454">
    <property type="entry name" value="YdeM"/>
    <property type="match status" value="1"/>
</dbReference>
<protein>
    <submittedName>
        <fullName evidence="2">Acyl dehydratase</fullName>
    </submittedName>
</protein>
<organism evidence="2 3">
    <name type="scientific">Shimia gijangensis</name>
    <dbReference type="NCBI Taxonomy" id="1470563"/>
    <lineage>
        <taxon>Bacteria</taxon>
        <taxon>Pseudomonadati</taxon>
        <taxon>Pseudomonadota</taxon>
        <taxon>Alphaproteobacteria</taxon>
        <taxon>Rhodobacterales</taxon>
        <taxon>Roseobacteraceae</taxon>
    </lineage>
</organism>
<gene>
    <name evidence="2" type="ORF">SAMN05444000_107171</name>
</gene>
<sequence length="144" mass="16262">MFFDDLPKGYVFETGRRVLALDEILEFAQKWDPQTFHLDEDAAQKGPFGGLIASGFHTIMVAFVLTLEAEVWREASMGSPGMDNIRWAVPVRPGDELRARCTVLDSAPSKSRPDRGRVVIRTEILNQKDELVSEYTATHILRRA</sequence>
<dbReference type="Proteomes" id="UP000183982">
    <property type="component" value="Unassembled WGS sequence"/>
</dbReference>
<dbReference type="RefSeq" id="WP_073251568.1">
    <property type="nucleotide sequence ID" value="NZ_FQZQ01000007.1"/>
</dbReference>
<proteinExistence type="predicted"/>
<dbReference type="Gene3D" id="3.10.129.10">
    <property type="entry name" value="Hotdog Thioesterase"/>
    <property type="match status" value="1"/>
</dbReference>
<dbReference type="OrthoDB" id="9797938at2"/>
<reference evidence="3" key="1">
    <citation type="submission" date="2016-11" db="EMBL/GenBank/DDBJ databases">
        <authorList>
            <person name="Varghese N."/>
            <person name="Submissions S."/>
        </authorList>
    </citation>
    <scope>NUCLEOTIDE SEQUENCE [LARGE SCALE GENOMIC DNA]</scope>
    <source>
        <strain evidence="3">DSM 100564</strain>
    </source>
</reference>
<accession>A0A1M6IMJ4</accession>
<dbReference type="InterPro" id="IPR052342">
    <property type="entry name" value="MCH/BMMD"/>
</dbReference>
<dbReference type="Pfam" id="PF01575">
    <property type="entry name" value="MaoC_dehydratas"/>
    <property type="match status" value="1"/>
</dbReference>
<keyword evidence="3" id="KW-1185">Reference proteome</keyword>
<dbReference type="InterPro" id="IPR029069">
    <property type="entry name" value="HotDog_dom_sf"/>
</dbReference>
<dbReference type="AlphaFoldDB" id="A0A1M6IMJ4"/>
<dbReference type="PANTHER" id="PTHR43664:SF1">
    <property type="entry name" value="BETA-METHYLMALYL-COA DEHYDRATASE"/>
    <property type="match status" value="1"/>
</dbReference>